<keyword evidence="4 6" id="KW-1133">Transmembrane helix</keyword>
<dbReference type="EMBL" id="BMOY01000006">
    <property type="protein sequence ID" value="GGI99679.1"/>
    <property type="molecule type" value="Genomic_DNA"/>
</dbReference>
<comment type="subcellular location">
    <subcellularLocation>
        <location evidence="1">Cell membrane</location>
        <topology evidence="1">Multi-pass membrane protein</topology>
    </subcellularLocation>
</comment>
<feature type="transmembrane region" description="Helical" evidence="6">
    <location>
        <begin position="174"/>
        <end position="194"/>
    </location>
</feature>
<proteinExistence type="predicted"/>
<evidence type="ECO:0000256" key="6">
    <source>
        <dbReference type="SAM" id="Phobius"/>
    </source>
</evidence>
<protein>
    <recommendedName>
        <fullName evidence="10">O-antigen/teichoic acid export membrane protein</fullName>
    </recommendedName>
</protein>
<sequence>MRTATQTVFTFLNKVLLSFLAFINSALAARTLAKGDRVQFQFAGTVTTTGTTFVGGYTGYYAYALPKSPADTERIVHTGTWFVAFACVLVWGGEWLLVRVLGLHLSAAWAWAVACMPLNFVFGFGTRLLQGSDEITWLNRANTVQPLLFLVTYVPLWLHRQLPESARILWTYRLWWLSFAVAALCSVGIAFWRLRRQGRLQNLFPAWRGWSRHHIRGTLDYGSWLSVSYVVNYANLRMDFWWVLGMLPARVASDYGIAVTSSEVLVTIANSVASVVFTRMTGGPRQDAIRITQAAVRQTLLSATAVAAVMCVTFPWLIVTVFGARYQPAVVPFLILLPGLVFRASGLLIIQYATNQLGNPRISIWMNGVSAAMCAAVAAAAVPRLGLAGGAVASTTSYVVSYALYVAWFARHTGTPARDLYTIRAGDLAPYRQMAQRMWRRVTRRKQGAA</sequence>
<dbReference type="AlphaFoldDB" id="A0A917K3I6"/>
<accession>A0A917K3I6</accession>
<evidence type="ECO:0008006" key="10">
    <source>
        <dbReference type="Google" id="ProtNLM"/>
    </source>
</evidence>
<feature type="transmembrane region" description="Helical" evidence="6">
    <location>
        <begin position="109"/>
        <end position="129"/>
    </location>
</feature>
<feature type="transmembrane region" description="Helical" evidence="6">
    <location>
        <begin position="75"/>
        <end position="97"/>
    </location>
</feature>
<evidence type="ECO:0000256" key="2">
    <source>
        <dbReference type="ARBA" id="ARBA00022475"/>
    </source>
</evidence>
<feature type="transmembrane region" description="Helical" evidence="6">
    <location>
        <begin position="299"/>
        <end position="323"/>
    </location>
</feature>
<comment type="caution">
    <text evidence="8">The sequence shown here is derived from an EMBL/GenBank/DDBJ whole genome shotgun (WGS) entry which is preliminary data.</text>
</comment>
<evidence type="ECO:0000256" key="7">
    <source>
        <dbReference type="SAM" id="SignalP"/>
    </source>
</evidence>
<feature type="transmembrane region" description="Helical" evidence="6">
    <location>
        <begin position="38"/>
        <end position="63"/>
    </location>
</feature>
<organism evidence="8 9">
    <name type="scientific">Alicyclobacillus cellulosilyticus</name>
    <dbReference type="NCBI Taxonomy" id="1003997"/>
    <lineage>
        <taxon>Bacteria</taxon>
        <taxon>Bacillati</taxon>
        <taxon>Bacillota</taxon>
        <taxon>Bacilli</taxon>
        <taxon>Bacillales</taxon>
        <taxon>Alicyclobacillaceae</taxon>
        <taxon>Alicyclobacillus</taxon>
    </lineage>
</organism>
<dbReference type="Proteomes" id="UP000637695">
    <property type="component" value="Unassembled WGS sequence"/>
</dbReference>
<feature type="transmembrane region" description="Helical" evidence="6">
    <location>
        <begin position="141"/>
        <end position="158"/>
    </location>
</feature>
<keyword evidence="7" id="KW-0732">Signal</keyword>
<dbReference type="RefSeq" id="WP_188881099.1">
    <property type="nucleotide sequence ID" value="NZ_BMOY01000006.1"/>
</dbReference>
<reference evidence="8" key="1">
    <citation type="journal article" date="2014" name="Int. J. Syst. Evol. Microbiol.">
        <title>Complete genome sequence of Corynebacterium casei LMG S-19264T (=DSM 44701T), isolated from a smear-ripened cheese.</title>
        <authorList>
            <consortium name="US DOE Joint Genome Institute (JGI-PGF)"/>
            <person name="Walter F."/>
            <person name="Albersmeier A."/>
            <person name="Kalinowski J."/>
            <person name="Ruckert C."/>
        </authorList>
    </citation>
    <scope>NUCLEOTIDE SEQUENCE</scope>
    <source>
        <strain evidence="8">JCM 18487</strain>
    </source>
</reference>
<evidence type="ECO:0000256" key="3">
    <source>
        <dbReference type="ARBA" id="ARBA00022692"/>
    </source>
</evidence>
<dbReference type="PANTHER" id="PTHR30250:SF11">
    <property type="entry name" value="O-ANTIGEN TRANSPORTER-RELATED"/>
    <property type="match status" value="1"/>
</dbReference>
<evidence type="ECO:0000256" key="5">
    <source>
        <dbReference type="ARBA" id="ARBA00023136"/>
    </source>
</evidence>
<feature type="transmembrane region" description="Helical" evidence="6">
    <location>
        <begin position="388"/>
        <end position="410"/>
    </location>
</feature>
<name>A0A917K3I6_9BACL</name>
<dbReference type="GO" id="GO:0005886">
    <property type="term" value="C:plasma membrane"/>
    <property type="evidence" value="ECO:0007669"/>
    <property type="project" value="UniProtKB-SubCell"/>
</dbReference>
<dbReference type="PANTHER" id="PTHR30250">
    <property type="entry name" value="PST FAMILY PREDICTED COLANIC ACID TRANSPORTER"/>
    <property type="match status" value="1"/>
</dbReference>
<feature type="signal peptide" evidence="7">
    <location>
        <begin position="1"/>
        <end position="28"/>
    </location>
</feature>
<keyword evidence="2" id="KW-1003">Cell membrane</keyword>
<evidence type="ECO:0000256" key="4">
    <source>
        <dbReference type="ARBA" id="ARBA00022989"/>
    </source>
</evidence>
<keyword evidence="9" id="KW-1185">Reference proteome</keyword>
<gene>
    <name evidence="8" type="ORF">GCM10010885_06240</name>
</gene>
<evidence type="ECO:0000313" key="8">
    <source>
        <dbReference type="EMBL" id="GGI99679.1"/>
    </source>
</evidence>
<evidence type="ECO:0000256" key="1">
    <source>
        <dbReference type="ARBA" id="ARBA00004651"/>
    </source>
</evidence>
<evidence type="ECO:0000313" key="9">
    <source>
        <dbReference type="Proteomes" id="UP000637695"/>
    </source>
</evidence>
<feature type="chain" id="PRO_5037263712" description="O-antigen/teichoic acid export membrane protein" evidence="7">
    <location>
        <begin position="29"/>
        <end position="450"/>
    </location>
</feature>
<feature type="transmembrane region" description="Helical" evidence="6">
    <location>
        <begin position="329"/>
        <end position="350"/>
    </location>
</feature>
<feature type="transmembrane region" description="Helical" evidence="6">
    <location>
        <begin position="362"/>
        <end position="382"/>
    </location>
</feature>
<keyword evidence="3 6" id="KW-0812">Transmembrane</keyword>
<keyword evidence="5 6" id="KW-0472">Membrane</keyword>
<reference evidence="8" key="2">
    <citation type="submission" date="2020-09" db="EMBL/GenBank/DDBJ databases">
        <authorList>
            <person name="Sun Q."/>
            <person name="Ohkuma M."/>
        </authorList>
    </citation>
    <scope>NUCLEOTIDE SEQUENCE</scope>
    <source>
        <strain evidence="8">JCM 18487</strain>
    </source>
</reference>
<dbReference type="InterPro" id="IPR050833">
    <property type="entry name" value="Poly_Biosynth_Transport"/>
</dbReference>